<evidence type="ECO:0000256" key="3">
    <source>
        <dbReference type="ARBA" id="ARBA00023015"/>
    </source>
</evidence>
<dbReference type="GO" id="GO:0032993">
    <property type="term" value="C:protein-DNA complex"/>
    <property type="evidence" value="ECO:0007669"/>
    <property type="project" value="TreeGrafter"/>
</dbReference>
<evidence type="ECO:0000256" key="5">
    <source>
        <dbReference type="ARBA" id="ARBA00023163"/>
    </source>
</evidence>
<keyword evidence="3" id="KW-0805">Transcription regulation</keyword>
<dbReference type="Gene3D" id="3.40.50.2300">
    <property type="match status" value="1"/>
</dbReference>
<evidence type="ECO:0000259" key="8">
    <source>
        <dbReference type="PROSITE" id="PS50110"/>
    </source>
</evidence>
<dbReference type="InterPro" id="IPR001867">
    <property type="entry name" value="OmpR/PhoB-type_DNA-bd"/>
</dbReference>
<dbReference type="SMART" id="SM00448">
    <property type="entry name" value="REC"/>
    <property type="match status" value="1"/>
</dbReference>
<dbReference type="GO" id="GO:0005829">
    <property type="term" value="C:cytosol"/>
    <property type="evidence" value="ECO:0007669"/>
    <property type="project" value="TreeGrafter"/>
</dbReference>
<evidence type="ECO:0000313" key="10">
    <source>
        <dbReference type="EMBL" id="MBB4078687.1"/>
    </source>
</evidence>
<dbReference type="Pfam" id="PF00072">
    <property type="entry name" value="Response_reg"/>
    <property type="match status" value="1"/>
</dbReference>
<feature type="modified residue" description="4-aspartylphosphate" evidence="6">
    <location>
        <position position="51"/>
    </location>
</feature>
<sequence>MKILIIEDEPTLAESMRTYLETEGNRCELARDFDEAWDKTSLYDYDCILVDITLPGGSGLEIIRKLKEDNQRAGIIIVSAKDSIDDRISGLELGSDDYLPKPFHLAELNARIKALVRRNQFGGQQHIDYREIHVEPLQHAVTVGQQDVHLTRSEYDLLIYFLANQNRVLTKEAVAEHLSGDQADLLDSIDFIYSHIKNLRKKLTGAGAADYIQSIYGLGYKWAPA</sequence>
<reference evidence="10 11" key="1">
    <citation type="submission" date="2020-08" db="EMBL/GenBank/DDBJ databases">
        <title>Genomic Encyclopedia of Type Strains, Phase IV (KMG-IV): sequencing the most valuable type-strain genomes for metagenomic binning, comparative biology and taxonomic classification.</title>
        <authorList>
            <person name="Goeker M."/>
        </authorList>
    </citation>
    <scope>NUCLEOTIDE SEQUENCE [LARGE SCALE GENOMIC DNA]</scope>
    <source>
        <strain evidence="10 11">DSM 105137</strain>
    </source>
</reference>
<dbReference type="PROSITE" id="PS50110">
    <property type="entry name" value="RESPONSE_REGULATORY"/>
    <property type="match status" value="1"/>
</dbReference>
<comment type="caution">
    <text evidence="10">The sequence shown here is derived from an EMBL/GenBank/DDBJ whole genome shotgun (WGS) entry which is preliminary data.</text>
</comment>
<dbReference type="PROSITE" id="PS51755">
    <property type="entry name" value="OMPR_PHOB"/>
    <property type="match status" value="1"/>
</dbReference>
<feature type="domain" description="OmpR/PhoB-type" evidence="9">
    <location>
        <begin position="124"/>
        <end position="224"/>
    </location>
</feature>
<dbReference type="GO" id="GO:0000156">
    <property type="term" value="F:phosphorelay response regulator activity"/>
    <property type="evidence" value="ECO:0007669"/>
    <property type="project" value="TreeGrafter"/>
</dbReference>
<dbReference type="InterPro" id="IPR036388">
    <property type="entry name" value="WH-like_DNA-bd_sf"/>
</dbReference>
<evidence type="ECO:0000313" key="11">
    <source>
        <dbReference type="Proteomes" id="UP000576209"/>
    </source>
</evidence>
<dbReference type="PANTHER" id="PTHR48111:SF22">
    <property type="entry name" value="REGULATOR OF RPOS"/>
    <property type="match status" value="1"/>
</dbReference>
<protein>
    <submittedName>
        <fullName evidence="10">DNA-binding response OmpR family regulator</fullName>
    </submittedName>
</protein>
<dbReference type="PANTHER" id="PTHR48111">
    <property type="entry name" value="REGULATOR OF RPOS"/>
    <property type="match status" value="1"/>
</dbReference>
<evidence type="ECO:0000256" key="2">
    <source>
        <dbReference type="ARBA" id="ARBA00023012"/>
    </source>
</evidence>
<evidence type="ECO:0000256" key="7">
    <source>
        <dbReference type="PROSITE-ProRule" id="PRU01091"/>
    </source>
</evidence>
<gene>
    <name evidence="10" type="ORF">GGR28_001300</name>
</gene>
<dbReference type="InterPro" id="IPR001789">
    <property type="entry name" value="Sig_transdc_resp-reg_receiver"/>
</dbReference>
<dbReference type="EMBL" id="JACIFF010000002">
    <property type="protein sequence ID" value="MBB4078687.1"/>
    <property type="molecule type" value="Genomic_DNA"/>
</dbReference>
<dbReference type="GO" id="GO:0006355">
    <property type="term" value="P:regulation of DNA-templated transcription"/>
    <property type="evidence" value="ECO:0007669"/>
    <property type="project" value="InterPro"/>
</dbReference>
<proteinExistence type="predicted"/>
<dbReference type="CDD" id="cd00383">
    <property type="entry name" value="trans_reg_C"/>
    <property type="match status" value="1"/>
</dbReference>
<dbReference type="Proteomes" id="UP000576209">
    <property type="component" value="Unassembled WGS sequence"/>
</dbReference>
<organism evidence="10 11">
    <name type="scientific">Neolewinella aquimaris</name>
    <dbReference type="NCBI Taxonomy" id="1835722"/>
    <lineage>
        <taxon>Bacteria</taxon>
        <taxon>Pseudomonadati</taxon>
        <taxon>Bacteroidota</taxon>
        <taxon>Saprospiria</taxon>
        <taxon>Saprospirales</taxon>
        <taxon>Lewinellaceae</taxon>
        <taxon>Neolewinella</taxon>
    </lineage>
</organism>
<accession>A0A840E670</accession>
<dbReference type="Gene3D" id="6.10.250.690">
    <property type="match status" value="1"/>
</dbReference>
<keyword evidence="11" id="KW-1185">Reference proteome</keyword>
<dbReference type="SUPFAM" id="SSF52172">
    <property type="entry name" value="CheY-like"/>
    <property type="match status" value="1"/>
</dbReference>
<keyword evidence="5" id="KW-0804">Transcription</keyword>
<name>A0A840E670_9BACT</name>
<dbReference type="GO" id="GO:0000976">
    <property type="term" value="F:transcription cis-regulatory region binding"/>
    <property type="evidence" value="ECO:0007669"/>
    <property type="project" value="TreeGrafter"/>
</dbReference>
<keyword evidence="2" id="KW-0902">Two-component regulatory system</keyword>
<dbReference type="AlphaFoldDB" id="A0A840E670"/>
<feature type="domain" description="Response regulatory" evidence="8">
    <location>
        <begin position="2"/>
        <end position="116"/>
    </location>
</feature>
<dbReference type="InterPro" id="IPR039420">
    <property type="entry name" value="WalR-like"/>
</dbReference>
<evidence type="ECO:0000256" key="4">
    <source>
        <dbReference type="ARBA" id="ARBA00023125"/>
    </source>
</evidence>
<dbReference type="RefSeq" id="WP_183494921.1">
    <property type="nucleotide sequence ID" value="NZ_JACIFF010000002.1"/>
</dbReference>
<dbReference type="SMART" id="SM00862">
    <property type="entry name" value="Trans_reg_C"/>
    <property type="match status" value="1"/>
</dbReference>
<feature type="DNA-binding region" description="OmpR/PhoB-type" evidence="7">
    <location>
        <begin position="124"/>
        <end position="224"/>
    </location>
</feature>
<dbReference type="Pfam" id="PF00486">
    <property type="entry name" value="Trans_reg_C"/>
    <property type="match status" value="1"/>
</dbReference>
<evidence type="ECO:0000259" key="9">
    <source>
        <dbReference type="PROSITE" id="PS51755"/>
    </source>
</evidence>
<dbReference type="InterPro" id="IPR011006">
    <property type="entry name" value="CheY-like_superfamily"/>
</dbReference>
<dbReference type="Gene3D" id="1.10.10.10">
    <property type="entry name" value="Winged helix-like DNA-binding domain superfamily/Winged helix DNA-binding domain"/>
    <property type="match status" value="1"/>
</dbReference>
<keyword evidence="1 6" id="KW-0597">Phosphoprotein</keyword>
<evidence type="ECO:0000256" key="1">
    <source>
        <dbReference type="ARBA" id="ARBA00022553"/>
    </source>
</evidence>
<evidence type="ECO:0000256" key="6">
    <source>
        <dbReference type="PROSITE-ProRule" id="PRU00169"/>
    </source>
</evidence>
<keyword evidence="4 7" id="KW-0238">DNA-binding</keyword>